<reference evidence="5 6" key="1">
    <citation type="submission" date="2022-10" db="EMBL/GenBank/DDBJ databases">
        <title>Luteolibacter arcticus strain CCTCC AB 2014275, whole genome shotgun sequencing project.</title>
        <authorList>
            <person name="Zhao G."/>
            <person name="Shen L."/>
        </authorList>
    </citation>
    <scope>NUCLEOTIDE SEQUENCE [LARGE SCALE GENOMIC DNA]</scope>
    <source>
        <strain evidence="5 6">CCTCC AB 2014275</strain>
    </source>
</reference>
<dbReference type="EMBL" id="JAPDDT010000009">
    <property type="protein sequence ID" value="MCW1924709.1"/>
    <property type="molecule type" value="Genomic_DNA"/>
</dbReference>
<dbReference type="Gene3D" id="3.40.605.10">
    <property type="entry name" value="Aldehyde Dehydrogenase, Chain A, domain 1"/>
    <property type="match status" value="1"/>
</dbReference>
<evidence type="ECO:0000256" key="2">
    <source>
        <dbReference type="ARBA" id="ARBA00023002"/>
    </source>
</evidence>
<dbReference type="InterPro" id="IPR016163">
    <property type="entry name" value="Ald_DH_C"/>
</dbReference>
<evidence type="ECO:0000313" key="5">
    <source>
        <dbReference type="EMBL" id="MCW1924709.1"/>
    </source>
</evidence>
<proteinExistence type="predicted"/>
<dbReference type="Gene3D" id="3.40.309.10">
    <property type="entry name" value="Aldehyde Dehydrogenase, Chain A, domain 2"/>
    <property type="match status" value="1"/>
</dbReference>
<keyword evidence="6" id="KW-1185">Reference proteome</keyword>
<dbReference type="RefSeq" id="WP_264488818.1">
    <property type="nucleotide sequence ID" value="NZ_JAPDDT010000009.1"/>
</dbReference>
<dbReference type="InterPro" id="IPR015590">
    <property type="entry name" value="Aldehyde_DH_dom"/>
</dbReference>
<dbReference type="Pfam" id="PF00171">
    <property type="entry name" value="Aldedh"/>
    <property type="match status" value="1"/>
</dbReference>
<gene>
    <name evidence="5" type="ORF">OKA05_19240</name>
</gene>
<dbReference type="Proteomes" id="UP001320876">
    <property type="component" value="Unassembled WGS sequence"/>
</dbReference>
<dbReference type="PROSITE" id="PS00070">
    <property type="entry name" value="ALDEHYDE_DEHYDR_CYS"/>
    <property type="match status" value="1"/>
</dbReference>
<evidence type="ECO:0000259" key="4">
    <source>
        <dbReference type="Pfam" id="PF00171"/>
    </source>
</evidence>
<name>A0ABT3GMF8_9BACT</name>
<evidence type="ECO:0000256" key="1">
    <source>
        <dbReference type="ARBA" id="ARBA00013048"/>
    </source>
</evidence>
<dbReference type="InterPro" id="IPR016161">
    <property type="entry name" value="Ald_DH/histidinol_DH"/>
</dbReference>
<accession>A0ABT3GMF8</accession>
<dbReference type="SUPFAM" id="SSF53720">
    <property type="entry name" value="ALDH-like"/>
    <property type="match status" value="1"/>
</dbReference>
<feature type="domain" description="Aldehyde dehydrogenase" evidence="4">
    <location>
        <begin position="25"/>
        <end position="484"/>
    </location>
</feature>
<dbReference type="NCBIfam" id="TIGR01722">
    <property type="entry name" value="MMSDH"/>
    <property type="match status" value="1"/>
</dbReference>
<dbReference type="InterPro" id="IPR016162">
    <property type="entry name" value="Ald_DH_N"/>
</dbReference>
<dbReference type="InterPro" id="IPR010061">
    <property type="entry name" value="MeMal-semiAld_DH"/>
</dbReference>
<organism evidence="5 6">
    <name type="scientific">Luteolibacter arcticus</name>
    <dbReference type="NCBI Taxonomy" id="1581411"/>
    <lineage>
        <taxon>Bacteria</taxon>
        <taxon>Pseudomonadati</taxon>
        <taxon>Verrucomicrobiota</taxon>
        <taxon>Verrucomicrobiia</taxon>
        <taxon>Verrucomicrobiales</taxon>
        <taxon>Verrucomicrobiaceae</taxon>
        <taxon>Luteolibacter</taxon>
    </lineage>
</organism>
<evidence type="ECO:0000256" key="3">
    <source>
        <dbReference type="ARBA" id="ARBA00023027"/>
    </source>
</evidence>
<sequence length="500" mass="53002">MNPAAVDQTCPLYLGGKWKEVAGRGSSQVFNPSRGTVIASVPMCGAAEVNEVVAAARAAFPDWRDTPPNERAQVLFRLKILLEDAFEELCLGISTEHGKTLSEARGDLRRGIEVVEFACGIPTLLMGESLENIARGIDCHTDRHPLGVVAGICPFNFPALVPMWMWPIAIACGNTFVLKPSEKVPLTMQRVVGLLEKAGLPPGVLNIVHGGRECVDALLEHPDVAAISFVGSTPVAREIHRKGTSHGKRVQAAGGAKNFVILMPDADVDRTVEAVKDGAFGCAGERCMAGSTAVAVGEAGDKLLPALADLVGAMKVGPTDIRDSQPDMGAVISAEHKARVSGLVDAGEHAGAKVLTDGRKTKVDAAPDGFFLGPTVIDHVTPDNPLMGTEVFGPVLAVLRAKTLEDAISLANRQAFGNGASIFTSSGKAAREFRRNVSAGMVGINVGVPAPLAYFPFSGWNDSFFGDLHIQGKEGVEFFTKRKTTTTRWFSFGDGEVWAR</sequence>
<evidence type="ECO:0000313" key="6">
    <source>
        <dbReference type="Proteomes" id="UP001320876"/>
    </source>
</evidence>
<dbReference type="PANTHER" id="PTHR43866">
    <property type="entry name" value="MALONATE-SEMIALDEHYDE DEHYDROGENASE"/>
    <property type="match status" value="1"/>
</dbReference>
<comment type="caution">
    <text evidence="5">The sequence shown here is derived from an EMBL/GenBank/DDBJ whole genome shotgun (WGS) entry which is preliminary data.</text>
</comment>
<dbReference type="CDD" id="cd07085">
    <property type="entry name" value="ALDH_F6_MMSDH"/>
    <property type="match status" value="1"/>
</dbReference>
<keyword evidence="3" id="KW-0520">NAD</keyword>
<dbReference type="InterPro" id="IPR016160">
    <property type="entry name" value="Ald_DH_CS_CYS"/>
</dbReference>
<keyword evidence="2" id="KW-0560">Oxidoreductase</keyword>
<dbReference type="EC" id="1.2.1.27" evidence="1"/>
<protein>
    <recommendedName>
        <fullName evidence="1">methylmalonate-semialdehyde dehydrogenase (CoA acylating)</fullName>
        <ecNumber evidence="1">1.2.1.27</ecNumber>
    </recommendedName>
</protein>
<dbReference type="PANTHER" id="PTHR43866:SF4">
    <property type="entry name" value="MALONATE-SEMIALDEHYDE DEHYDROGENASE"/>
    <property type="match status" value="1"/>
</dbReference>